<dbReference type="InterPro" id="IPR000160">
    <property type="entry name" value="GGDEF_dom"/>
</dbReference>
<feature type="domain" description="GGDEF" evidence="3">
    <location>
        <begin position="425"/>
        <end position="558"/>
    </location>
</feature>
<dbReference type="Proteomes" id="UP000306509">
    <property type="component" value="Unassembled WGS sequence"/>
</dbReference>
<dbReference type="SUPFAM" id="SSF55785">
    <property type="entry name" value="PYP-like sensor domain (PAS domain)"/>
    <property type="match status" value="2"/>
</dbReference>
<feature type="domain" description="PAC" evidence="2">
    <location>
        <begin position="342"/>
        <end position="394"/>
    </location>
</feature>
<evidence type="ECO:0000259" key="3">
    <source>
        <dbReference type="PROSITE" id="PS50887"/>
    </source>
</evidence>
<keyword evidence="4" id="KW-0808">Transferase</keyword>
<dbReference type="PANTHER" id="PTHR44757:SF2">
    <property type="entry name" value="BIOFILM ARCHITECTURE MAINTENANCE PROTEIN MBAA"/>
    <property type="match status" value="1"/>
</dbReference>
<dbReference type="Gene3D" id="3.30.70.270">
    <property type="match status" value="1"/>
</dbReference>
<dbReference type="PROSITE" id="PS50112">
    <property type="entry name" value="PAS"/>
    <property type="match status" value="1"/>
</dbReference>
<dbReference type="RefSeq" id="WP_138003575.1">
    <property type="nucleotide sequence ID" value="NZ_QGQD01000078.1"/>
</dbReference>
<feature type="domain" description="PAS" evidence="1">
    <location>
        <begin position="136"/>
        <end position="211"/>
    </location>
</feature>
<proteinExistence type="predicted"/>
<dbReference type="GO" id="GO:0052621">
    <property type="term" value="F:diguanylate cyclase activity"/>
    <property type="evidence" value="ECO:0007669"/>
    <property type="project" value="UniProtKB-EC"/>
</dbReference>
<dbReference type="PANTHER" id="PTHR44757">
    <property type="entry name" value="DIGUANYLATE CYCLASE DGCP"/>
    <property type="match status" value="1"/>
</dbReference>
<dbReference type="InterPro" id="IPR043128">
    <property type="entry name" value="Rev_trsase/Diguanyl_cyclase"/>
</dbReference>
<dbReference type="InterPro" id="IPR013655">
    <property type="entry name" value="PAS_fold_3"/>
</dbReference>
<dbReference type="CDD" id="cd01949">
    <property type="entry name" value="GGDEF"/>
    <property type="match status" value="1"/>
</dbReference>
<dbReference type="CDD" id="cd00130">
    <property type="entry name" value="PAS"/>
    <property type="match status" value="2"/>
</dbReference>
<sequence>MDIGNQGVGFVEKFLYYYYKEWNPEKITDMMDCEILWFETGIDTFYSGQDAVLKLAEEKRTANFHSYEITEPLYKTKRLGRDYCLVLLKARLKEKSADKLCKSHEILITAICRLTDTEEKLCYFHVSAPAADIEARNLELLMLTNNVPGAIFCCKYDERLTLTQMSESFLEMFGYTQKEIEEKFANSFWEMIDARDREATLEDVKKQLALSDTKEIEYRIRKKDGSVAWILDKGRLITASDGSGIFYCVLVDITKGRLAQEELAMSLERHQIIMDQTNDIVFEWDIERDSLSFSANWEKKFHYEPVKERFFASLSYNSHVFREDLPAFRNAFDQIRRGKGYMEIEARVKKTKEEYIWCRFRLTSQLNKDGIPIKAVGVIIDIDNEKKNSQQLLEKAERDPLTKLYNKGTAHALIDNYLQSSNMGKQSALMIIDIDDFKMVNDTLGHLFGDAFLVEITSDVRKLFRESDIVGRIGGDEFIAFIKDIPGNALVFEKARQVVEAFRNLPMQESWDKSISCSIGISVFPNDGQHFQELYKKADYALYQAKKQGKNQYVHYDDSIGDGFPGIPVSMPTAVNEKIDSNEGMGNTLNSKLVEYIFKILYKSIDVEAAVSAILEIVGHQFNVSRAYIFENTEDDRYCSNTFEWCNTGVKEEIDNLKHVSYDFDLGGNYVANFNEDGIFYCRDIMELPRKQKAILEPQGIKSMLQCAITDNGEFKGYVGFDECRMNRFWTQEQITTLIFTSEILSTFLLKKRAQDSVVQTLEGMQNILDNQNSWIYVIGAESYEMYYINQKTKSLVPDVREGMCCYRKFFDREEPCENCPVKDLDDTVKNCTKEFYNPILNVWSSADASRIRWKGKDAVLLCCHDITKYKIN</sequence>
<dbReference type="PROSITE" id="PS50887">
    <property type="entry name" value="GGDEF"/>
    <property type="match status" value="1"/>
</dbReference>
<feature type="domain" description="PAC" evidence="2">
    <location>
        <begin position="214"/>
        <end position="265"/>
    </location>
</feature>
<dbReference type="EC" id="2.7.7.65" evidence="4"/>
<evidence type="ECO:0000259" key="1">
    <source>
        <dbReference type="PROSITE" id="PS50112"/>
    </source>
</evidence>
<dbReference type="EMBL" id="QGQD01000078">
    <property type="protein sequence ID" value="TLC99037.1"/>
    <property type="molecule type" value="Genomic_DNA"/>
</dbReference>
<gene>
    <name evidence="4" type="primary">adrA_2</name>
    <name evidence="4" type="ORF">DSM106044_04183</name>
</gene>
<dbReference type="NCBIfam" id="TIGR00229">
    <property type="entry name" value="sensory_box"/>
    <property type="match status" value="1"/>
</dbReference>
<dbReference type="NCBIfam" id="TIGR00254">
    <property type="entry name" value="GGDEF"/>
    <property type="match status" value="1"/>
</dbReference>
<evidence type="ECO:0000313" key="5">
    <source>
        <dbReference type="Proteomes" id="UP000306509"/>
    </source>
</evidence>
<dbReference type="STRING" id="180332.GCA_000797495_05730"/>
<dbReference type="InterPro" id="IPR035965">
    <property type="entry name" value="PAS-like_dom_sf"/>
</dbReference>
<keyword evidence="4" id="KW-0548">Nucleotidyltransferase</keyword>
<dbReference type="InterPro" id="IPR029787">
    <property type="entry name" value="Nucleotide_cyclase"/>
</dbReference>
<dbReference type="Gene3D" id="3.30.450.40">
    <property type="match status" value="1"/>
</dbReference>
<dbReference type="InterPro" id="IPR001610">
    <property type="entry name" value="PAC"/>
</dbReference>
<protein>
    <submittedName>
        <fullName evidence="4">Putative diguanylate cyclase AdrA</fullName>
        <ecNumber evidence="4">2.7.7.65</ecNumber>
    </submittedName>
</protein>
<dbReference type="InterPro" id="IPR000014">
    <property type="entry name" value="PAS"/>
</dbReference>
<evidence type="ECO:0000313" key="4">
    <source>
        <dbReference type="EMBL" id="TLC99037.1"/>
    </source>
</evidence>
<dbReference type="Gene3D" id="3.30.450.20">
    <property type="entry name" value="PAS domain"/>
    <property type="match status" value="2"/>
</dbReference>
<reference evidence="4 5" key="1">
    <citation type="journal article" date="2019" name="Anaerobe">
        <title>Detection of Robinsoniella peoriensis in multiple bone samples of a trauma patient.</title>
        <authorList>
            <person name="Schrottner P."/>
            <person name="Hartwich K."/>
            <person name="Bunk B."/>
            <person name="Schober I."/>
            <person name="Helbig S."/>
            <person name="Rudolph W.W."/>
            <person name="Gunzer F."/>
        </authorList>
    </citation>
    <scope>NUCLEOTIDE SEQUENCE [LARGE SCALE GENOMIC DNA]</scope>
    <source>
        <strain evidence="4 5">DSM 106044</strain>
    </source>
</reference>
<keyword evidence="5" id="KW-1185">Reference proteome</keyword>
<dbReference type="SMART" id="SM00091">
    <property type="entry name" value="PAS"/>
    <property type="match status" value="2"/>
</dbReference>
<dbReference type="PROSITE" id="PS50113">
    <property type="entry name" value="PAC"/>
    <property type="match status" value="2"/>
</dbReference>
<dbReference type="InterPro" id="IPR052155">
    <property type="entry name" value="Biofilm_reg_signaling"/>
</dbReference>
<dbReference type="AlphaFoldDB" id="A0A4V6HRG8"/>
<dbReference type="InterPro" id="IPR029016">
    <property type="entry name" value="GAF-like_dom_sf"/>
</dbReference>
<comment type="caution">
    <text evidence="4">The sequence shown here is derived from an EMBL/GenBank/DDBJ whole genome shotgun (WGS) entry which is preliminary data.</text>
</comment>
<dbReference type="Pfam" id="PF00990">
    <property type="entry name" value="GGDEF"/>
    <property type="match status" value="1"/>
</dbReference>
<dbReference type="SMART" id="SM00086">
    <property type="entry name" value="PAC"/>
    <property type="match status" value="2"/>
</dbReference>
<dbReference type="SMART" id="SM00267">
    <property type="entry name" value="GGDEF"/>
    <property type="match status" value="1"/>
</dbReference>
<name>A0A4V6HRG8_9FIRM</name>
<evidence type="ECO:0000259" key="2">
    <source>
        <dbReference type="PROSITE" id="PS50113"/>
    </source>
</evidence>
<dbReference type="SUPFAM" id="SSF55781">
    <property type="entry name" value="GAF domain-like"/>
    <property type="match status" value="1"/>
</dbReference>
<accession>A0A4V6HRG8</accession>
<dbReference type="Pfam" id="PF08447">
    <property type="entry name" value="PAS_3"/>
    <property type="match status" value="2"/>
</dbReference>
<dbReference type="InterPro" id="IPR000700">
    <property type="entry name" value="PAS-assoc_C"/>
</dbReference>
<organism evidence="4 5">
    <name type="scientific">Robinsoniella peoriensis</name>
    <dbReference type="NCBI Taxonomy" id="180332"/>
    <lineage>
        <taxon>Bacteria</taxon>
        <taxon>Bacillati</taxon>
        <taxon>Bacillota</taxon>
        <taxon>Clostridia</taxon>
        <taxon>Lachnospirales</taxon>
        <taxon>Lachnospiraceae</taxon>
        <taxon>Robinsoniella</taxon>
    </lineage>
</organism>
<dbReference type="SUPFAM" id="SSF55073">
    <property type="entry name" value="Nucleotide cyclase"/>
    <property type="match status" value="1"/>
</dbReference>